<evidence type="ECO:0000313" key="2">
    <source>
        <dbReference type="EnsemblPlants" id="cds.evm.model.10.1318"/>
    </source>
</evidence>
<accession>A0A803QJB8</accession>
<dbReference type="EnsemblPlants" id="evm.model.10.1318">
    <property type="protein sequence ID" value="cds.evm.model.10.1318"/>
    <property type="gene ID" value="evm.TU.10.1318"/>
</dbReference>
<keyword evidence="3" id="KW-1185">Reference proteome</keyword>
<proteinExistence type="predicted"/>
<organism evidence="2 3">
    <name type="scientific">Cannabis sativa</name>
    <name type="common">Hemp</name>
    <name type="synonym">Marijuana</name>
    <dbReference type="NCBI Taxonomy" id="3483"/>
    <lineage>
        <taxon>Eukaryota</taxon>
        <taxon>Viridiplantae</taxon>
        <taxon>Streptophyta</taxon>
        <taxon>Embryophyta</taxon>
        <taxon>Tracheophyta</taxon>
        <taxon>Spermatophyta</taxon>
        <taxon>Magnoliopsida</taxon>
        <taxon>eudicotyledons</taxon>
        <taxon>Gunneridae</taxon>
        <taxon>Pentapetalae</taxon>
        <taxon>rosids</taxon>
        <taxon>fabids</taxon>
        <taxon>Rosales</taxon>
        <taxon>Cannabaceae</taxon>
        <taxon>Cannabis</taxon>
    </lineage>
</organism>
<dbReference type="AlphaFoldDB" id="A0A803QJB8"/>
<evidence type="ECO:0000313" key="3">
    <source>
        <dbReference type="Proteomes" id="UP000596661"/>
    </source>
</evidence>
<sequence length="123" mass="14071">MSEVLRDLHMHDFFGFDQETFNLHQVHSMSTPVAVGTKSSKKGPKKLAPLEDVMKGHVIYKNFGCHSTSWEVDELHSTSTCTHQLEKIVTIAKIKPSSSEVYHRLPRDEEMPNHNYDDFGAWS</sequence>
<name>A0A803QJB8_CANSA</name>
<protein>
    <submittedName>
        <fullName evidence="2">Uncharacterized protein</fullName>
    </submittedName>
</protein>
<dbReference type="Gramene" id="evm.model.10.1318">
    <property type="protein sequence ID" value="cds.evm.model.10.1318"/>
    <property type="gene ID" value="evm.TU.10.1318"/>
</dbReference>
<dbReference type="Proteomes" id="UP000596661">
    <property type="component" value="Unassembled WGS sequence"/>
</dbReference>
<feature type="compositionally biased region" description="Basic and acidic residues" evidence="1">
    <location>
        <begin position="101"/>
        <end position="117"/>
    </location>
</feature>
<feature type="region of interest" description="Disordered" evidence="1">
    <location>
        <begin position="97"/>
        <end position="123"/>
    </location>
</feature>
<dbReference type="EMBL" id="UZAU01000821">
    <property type="status" value="NOT_ANNOTATED_CDS"/>
    <property type="molecule type" value="Genomic_DNA"/>
</dbReference>
<reference evidence="2" key="1">
    <citation type="submission" date="2021-03" db="UniProtKB">
        <authorList>
            <consortium name="EnsemblPlants"/>
        </authorList>
    </citation>
    <scope>IDENTIFICATION</scope>
</reference>
<evidence type="ECO:0000256" key="1">
    <source>
        <dbReference type="SAM" id="MobiDB-lite"/>
    </source>
</evidence>